<feature type="compositionally biased region" description="Pro residues" evidence="1">
    <location>
        <begin position="278"/>
        <end position="287"/>
    </location>
</feature>
<evidence type="ECO:0000256" key="1">
    <source>
        <dbReference type="SAM" id="MobiDB-lite"/>
    </source>
</evidence>
<name>A0ABT1I6N9_9PSEU</name>
<reference evidence="3 4" key="1">
    <citation type="submission" date="2022-06" db="EMBL/GenBank/DDBJ databases">
        <title>Genomic Encyclopedia of Archaeal and Bacterial Type Strains, Phase II (KMG-II): from individual species to whole genera.</title>
        <authorList>
            <person name="Goeker M."/>
        </authorList>
    </citation>
    <scope>NUCLEOTIDE SEQUENCE [LARGE SCALE GENOMIC DNA]</scope>
    <source>
        <strain evidence="3 4">DSM 44255</strain>
    </source>
</reference>
<keyword evidence="4" id="KW-1185">Reference proteome</keyword>
<feature type="compositionally biased region" description="Low complexity" evidence="1">
    <location>
        <begin position="266"/>
        <end position="277"/>
    </location>
</feature>
<keyword evidence="2" id="KW-1133">Transmembrane helix</keyword>
<dbReference type="EMBL" id="JAMTCO010000002">
    <property type="protein sequence ID" value="MCP2268066.1"/>
    <property type="molecule type" value="Genomic_DNA"/>
</dbReference>
<organism evidence="3 4">
    <name type="scientific">Actinokineospora diospyrosa</name>
    <dbReference type="NCBI Taxonomy" id="103728"/>
    <lineage>
        <taxon>Bacteria</taxon>
        <taxon>Bacillati</taxon>
        <taxon>Actinomycetota</taxon>
        <taxon>Actinomycetes</taxon>
        <taxon>Pseudonocardiales</taxon>
        <taxon>Pseudonocardiaceae</taxon>
        <taxon>Actinokineospora</taxon>
    </lineage>
</organism>
<feature type="transmembrane region" description="Helical" evidence="2">
    <location>
        <begin position="32"/>
        <end position="51"/>
    </location>
</feature>
<feature type="region of interest" description="Disordered" evidence="1">
    <location>
        <begin position="384"/>
        <end position="410"/>
    </location>
</feature>
<keyword evidence="2" id="KW-0472">Membrane</keyword>
<feature type="region of interest" description="Disordered" evidence="1">
    <location>
        <begin position="260"/>
        <end position="287"/>
    </location>
</feature>
<gene>
    <name evidence="3" type="ORF">LV75_000552</name>
</gene>
<keyword evidence="2" id="KW-0812">Transmembrane</keyword>
<comment type="caution">
    <text evidence="3">The sequence shown here is derived from an EMBL/GenBank/DDBJ whole genome shotgun (WGS) entry which is preliminary data.</text>
</comment>
<accession>A0ABT1I6N9</accession>
<feature type="region of interest" description="Disordered" evidence="1">
    <location>
        <begin position="671"/>
        <end position="704"/>
    </location>
</feature>
<evidence type="ECO:0000313" key="4">
    <source>
        <dbReference type="Proteomes" id="UP001205185"/>
    </source>
</evidence>
<sequence>MRGHGSSVTDPGIRIGGLVMRQLSRRPPSRRAPLAVVVLAVVAAVLVSVFAEPGRVVGRPSAAAAADLGASALGRLAELGDLRLRGTLETEGGIGLGIDVVALAGGETTASVTDGAGGAATFVAVDDRVVVNANAAWWLNTVPVYAHQIAGKWVKATEDMGFPIGMLTALSGKRLRDMFAGDDWTAEPTVYVDGTRAMALSPRGSPWTVYLATEGGTRLLGVGGPLAATGDKLRKLGGRAQAANFPYALVSTSGVDDPCRESTGRALADAQQQAATAPAPPPVPEPNHGPSISVTVLPSGTCMTPMCPTAVEVRNAGDETATGMLSVTSTSGGGGVLPISLGPLQSTQQVFQVLNPASSCTQTCTRPYTVTAFAQVTAVAGPDLDTGKRLHERGVDPNRPVPGKPAVAGPDVNSVIDKLSTPGPAVAGFARQGDPLLDEVVGIVQKSGDARLLSLLTVLAKHPAIAVDAGAPSPAIALARAAVKGKGPERLAARQALSLLSQLAQEGGRTPNTLRVDKGLLVDAQAKRVYSIASVTNPEDRDQRVYDAVDKGVQAFAGVDTTGLAKVLVLDFGDAFPAYGQVQRNILVDQLSLHTAGGKRLIDLLRDATGEPAIAELMVANRLTRAHVPGGRYVFGVDDVRALLHQRPTAAPTKKPTSKDLVYTAPNFEHMLQGDPYDPANPGKQDRGGHASGAGGPNKTEFPKAWTPDDIKEAIAQVVDQGNTVDKQLQPTNDPRADRNHMNAQVWSWRYLGQATVKGITVELDLYVYEDGVFRNGYPSDRGAGPNKIATRDQVHVDKTTTLDDRTIFKNPPSPPADPQLNGARTFPPRYNQTADTWEYPAVARDGRPALDQSGNPVVYTTDLAGVPIPGSPVPVAGC</sequence>
<dbReference type="Proteomes" id="UP001205185">
    <property type="component" value="Unassembled WGS sequence"/>
</dbReference>
<feature type="compositionally biased region" description="Basic and acidic residues" evidence="1">
    <location>
        <begin position="385"/>
        <end position="396"/>
    </location>
</feature>
<proteinExistence type="predicted"/>
<evidence type="ECO:0000256" key="2">
    <source>
        <dbReference type="SAM" id="Phobius"/>
    </source>
</evidence>
<protein>
    <submittedName>
        <fullName evidence="3">Uncharacterized protein</fullName>
    </submittedName>
</protein>
<evidence type="ECO:0000313" key="3">
    <source>
        <dbReference type="EMBL" id="MCP2268066.1"/>
    </source>
</evidence>